<dbReference type="RefSeq" id="WP_134428857.1">
    <property type="nucleotide sequence ID" value="NZ_SOGQ01000026.1"/>
</dbReference>
<dbReference type="InterPro" id="IPR036388">
    <property type="entry name" value="WH-like_DNA-bd_sf"/>
</dbReference>
<evidence type="ECO:0000259" key="1">
    <source>
        <dbReference type="Pfam" id="PF12728"/>
    </source>
</evidence>
<evidence type="ECO:0000313" key="2">
    <source>
        <dbReference type="EMBL" id="TFD02362.1"/>
    </source>
</evidence>
<protein>
    <submittedName>
        <fullName evidence="2">DNA-binding protein</fullName>
    </submittedName>
</protein>
<gene>
    <name evidence="2" type="ORF">E3T28_05670</name>
</gene>
<dbReference type="Proteomes" id="UP000297853">
    <property type="component" value="Unassembled WGS sequence"/>
</dbReference>
<name>A0ABY2JFD3_9MICO</name>
<keyword evidence="2" id="KW-0238">DNA-binding</keyword>
<dbReference type="SUPFAM" id="SSF46955">
    <property type="entry name" value="Putative DNA-binding domain"/>
    <property type="match status" value="1"/>
</dbReference>
<keyword evidence="3" id="KW-1185">Reference proteome</keyword>
<accession>A0ABY2JFD3</accession>
<comment type="caution">
    <text evidence="2">The sequence shown here is derived from an EMBL/GenBank/DDBJ whole genome shotgun (WGS) entry which is preliminary data.</text>
</comment>
<evidence type="ECO:0000313" key="3">
    <source>
        <dbReference type="Proteomes" id="UP000297853"/>
    </source>
</evidence>
<organism evidence="2 3">
    <name type="scientific">Cryobacterium sinapicolor</name>
    <dbReference type="NCBI Taxonomy" id="1259236"/>
    <lineage>
        <taxon>Bacteria</taxon>
        <taxon>Bacillati</taxon>
        <taxon>Actinomycetota</taxon>
        <taxon>Actinomycetes</taxon>
        <taxon>Micrococcales</taxon>
        <taxon>Microbacteriaceae</taxon>
        <taxon>Cryobacterium</taxon>
    </lineage>
</organism>
<dbReference type="Pfam" id="PF12728">
    <property type="entry name" value="HTH_17"/>
    <property type="match status" value="1"/>
</dbReference>
<dbReference type="EMBL" id="SOGQ01000026">
    <property type="protein sequence ID" value="TFD02362.1"/>
    <property type="molecule type" value="Genomic_DNA"/>
</dbReference>
<dbReference type="Gene3D" id="1.10.10.10">
    <property type="entry name" value="Winged helix-like DNA-binding domain superfamily/Winged helix DNA-binding domain"/>
    <property type="match status" value="1"/>
</dbReference>
<sequence length="54" mass="6499">MTGQQVADLLQVSPRTLEEWRQTRSGPPWRRMGRHVWYLRHEVLAWFEALVPRA</sequence>
<dbReference type="GO" id="GO:0003677">
    <property type="term" value="F:DNA binding"/>
    <property type="evidence" value="ECO:0007669"/>
    <property type="project" value="UniProtKB-KW"/>
</dbReference>
<reference evidence="2 3" key="1">
    <citation type="submission" date="2019-03" db="EMBL/GenBank/DDBJ databases">
        <title>Genomics of glacier-inhabiting Cryobacterium strains.</title>
        <authorList>
            <person name="Liu Q."/>
            <person name="Xin Y.-H."/>
        </authorList>
    </citation>
    <scope>NUCLEOTIDE SEQUENCE [LARGE SCALE GENOMIC DNA]</scope>
    <source>
        <strain evidence="2 3">TMT1-23-1</strain>
    </source>
</reference>
<proteinExistence type="predicted"/>
<dbReference type="InterPro" id="IPR041657">
    <property type="entry name" value="HTH_17"/>
</dbReference>
<feature type="domain" description="Helix-turn-helix" evidence="1">
    <location>
        <begin position="1"/>
        <end position="49"/>
    </location>
</feature>
<dbReference type="InterPro" id="IPR009061">
    <property type="entry name" value="DNA-bd_dom_put_sf"/>
</dbReference>